<dbReference type="EMBL" id="JACEEZ010019766">
    <property type="protein sequence ID" value="KAG0715352.1"/>
    <property type="molecule type" value="Genomic_DNA"/>
</dbReference>
<proteinExistence type="predicted"/>
<accession>A0A8J5CPK1</accession>
<comment type="caution">
    <text evidence="1">The sequence shown here is derived from an EMBL/GenBank/DDBJ whole genome shotgun (WGS) entry which is preliminary data.</text>
</comment>
<evidence type="ECO:0000313" key="2">
    <source>
        <dbReference type="Proteomes" id="UP000770661"/>
    </source>
</evidence>
<reference evidence="1" key="1">
    <citation type="submission" date="2020-07" db="EMBL/GenBank/DDBJ databases">
        <title>The High-quality genome of the commercially important snow crab, Chionoecetes opilio.</title>
        <authorList>
            <person name="Jeong J.-H."/>
            <person name="Ryu S."/>
        </authorList>
    </citation>
    <scope>NUCLEOTIDE SEQUENCE</scope>
    <source>
        <strain evidence="1">MADBK_172401_WGS</strain>
        <tissue evidence="1">Digestive gland</tissue>
    </source>
</reference>
<dbReference type="AlphaFoldDB" id="A0A8J5CPK1"/>
<dbReference type="Proteomes" id="UP000770661">
    <property type="component" value="Unassembled WGS sequence"/>
</dbReference>
<name>A0A8J5CPK1_CHIOP</name>
<evidence type="ECO:0000313" key="1">
    <source>
        <dbReference type="EMBL" id="KAG0715352.1"/>
    </source>
</evidence>
<gene>
    <name evidence="1" type="ORF">GWK47_012103</name>
</gene>
<protein>
    <submittedName>
        <fullName evidence="1">Uncharacterized protein</fullName>
    </submittedName>
</protein>
<sequence length="121" mass="13144">MYVAADTCITKVGTEIIRVQIVQTQALMKRQSQVTRLGGAYLNAPEGSPSIPKASLEERLCKTPLISSWSTLRKPCSERHTTHPITQGILTLLVPHTVENALEMVSSHGGDAPLPHSVIHP</sequence>
<keyword evidence="2" id="KW-1185">Reference proteome</keyword>
<organism evidence="1 2">
    <name type="scientific">Chionoecetes opilio</name>
    <name type="common">Atlantic snow crab</name>
    <name type="synonym">Cancer opilio</name>
    <dbReference type="NCBI Taxonomy" id="41210"/>
    <lineage>
        <taxon>Eukaryota</taxon>
        <taxon>Metazoa</taxon>
        <taxon>Ecdysozoa</taxon>
        <taxon>Arthropoda</taxon>
        <taxon>Crustacea</taxon>
        <taxon>Multicrustacea</taxon>
        <taxon>Malacostraca</taxon>
        <taxon>Eumalacostraca</taxon>
        <taxon>Eucarida</taxon>
        <taxon>Decapoda</taxon>
        <taxon>Pleocyemata</taxon>
        <taxon>Brachyura</taxon>
        <taxon>Eubrachyura</taxon>
        <taxon>Majoidea</taxon>
        <taxon>Majidae</taxon>
        <taxon>Chionoecetes</taxon>
    </lineage>
</organism>